<accession>X1RU33</accession>
<protein>
    <submittedName>
        <fullName evidence="1">Uncharacterized protein</fullName>
    </submittedName>
</protein>
<reference evidence="1" key="1">
    <citation type="journal article" date="2014" name="Front. Microbiol.">
        <title>High frequency of phylogenetically diverse reductive dehalogenase-homologous genes in deep subseafloor sedimentary metagenomes.</title>
        <authorList>
            <person name="Kawai M."/>
            <person name="Futagami T."/>
            <person name="Toyoda A."/>
            <person name="Takaki Y."/>
            <person name="Nishi S."/>
            <person name="Hori S."/>
            <person name="Arai W."/>
            <person name="Tsubouchi T."/>
            <person name="Morono Y."/>
            <person name="Uchiyama I."/>
            <person name="Ito T."/>
            <person name="Fujiyama A."/>
            <person name="Inagaki F."/>
            <person name="Takami H."/>
        </authorList>
    </citation>
    <scope>NUCLEOTIDE SEQUENCE</scope>
    <source>
        <strain evidence="1">Expedition CK06-06</strain>
    </source>
</reference>
<comment type="caution">
    <text evidence="1">The sequence shown here is derived from an EMBL/GenBank/DDBJ whole genome shotgun (WGS) entry which is preliminary data.</text>
</comment>
<dbReference type="AlphaFoldDB" id="X1RU33"/>
<gene>
    <name evidence="1" type="ORF">S12H4_17250</name>
</gene>
<proteinExistence type="predicted"/>
<dbReference type="EMBL" id="BARW01008414">
    <property type="protein sequence ID" value="GAI84178.1"/>
    <property type="molecule type" value="Genomic_DNA"/>
</dbReference>
<sequence length="296" mass="34628">MAVFKRLANKMLQEFFGCLMKGVCTYSNGSVGIHIQVHWYSSEEAWKKKPHLHCYAIPIRLENGQAKNVDYYITEVDLKRLKIAWSQSVKRACVKLGYKRIDDIPDELVVHHEYIDLPKNLEEKGRPGFNFRYDQRSPVDDLEKSVVAMEFNQKQVIMAFNQDHHDYYAIWSFNDYADEILKRLNLKGTNSTYGWLRRFKHYAAALGVEVKKEEDPFTPVPELSIPTEYRREYKGLYNKEKGTVQVVKYLSVRSLKEPGNPGPWIEVEPWKVHGEEFWVGSKKRYLYGVARGKSPP</sequence>
<organism evidence="1">
    <name type="scientific">marine sediment metagenome</name>
    <dbReference type="NCBI Taxonomy" id="412755"/>
    <lineage>
        <taxon>unclassified sequences</taxon>
        <taxon>metagenomes</taxon>
        <taxon>ecological metagenomes</taxon>
    </lineage>
</organism>
<evidence type="ECO:0000313" key="1">
    <source>
        <dbReference type="EMBL" id="GAI84178.1"/>
    </source>
</evidence>
<name>X1RU33_9ZZZZ</name>